<evidence type="ECO:0000313" key="9">
    <source>
        <dbReference type="EMBL" id="PHT59559.1"/>
    </source>
</evidence>
<dbReference type="AlphaFoldDB" id="A0A2G2XQ39"/>
<accession>A0A2G2XQ39</accession>
<keyword evidence="4" id="KW-0029">Amino-acid transport</keyword>
<comment type="caution">
    <text evidence="9">The sequence shown here is derived from an EMBL/GenBank/DDBJ whole genome shotgun (WGS) entry which is preliminary data.</text>
</comment>
<dbReference type="EMBL" id="MLFT02000001">
    <property type="protein sequence ID" value="PHT59559.1"/>
    <property type="molecule type" value="Genomic_DNA"/>
</dbReference>
<evidence type="ECO:0000256" key="1">
    <source>
        <dbReference type="ARBA" id="ARBA00004370"/>
    </source>
</evidence>
<dbReference type="InterPro" id="IPR013057">
    <property type="entry name" value="AA_transpt_TM"/>
</dbReference>
<dbReference type="GO" id="GO:0016020">
    <property type="term" value="C:membrane"/>
    <property type="evidence" value="ECO:0007669"/>
    <property type="project" value="UniProtKB-SubCell"/>
</dbReference>
<dbReference type="InterPro" id="IPR038765">
    <property type="entry name" value="Papain-like_cys_pep_sf"/>
</dbReference>
<evidence type="ECO:0000256" key="3">
    <source>
        <dbReference type="ARBA" id="ARBA00022692"/>
    </source>
</evidence>
<dbReference type="PANTHER" id="PTHR48017">
    <property type="entry name" value="OS05G0424000 PROTEIN-RELATED"/>
    <property type="match status" value="1"/>
</dbReference>
<organism evidence="9 10">
    <name type="scientific">Capsicum baccatum</name>
    <name type="common">Peruvian pepper</name>
    <dbReference type="NCBI Taxonomy" id="33114"/>
    <lineage>
        <taxon>Eukaryota</taxon>
        <taxon>Viridiplantae</taxon>
        <taxon>Streptophyta</taxon>
        <taxon>Embryophyta</taxon>
        <taxon>Tracheophyta</taxon>
        <taxon>Spermatophyta</taxon>
        <taxon>Magnoliopsida</taxon>
        <taxon>eudicotyledons</taxon>
        <taxon>Gunneridae</taxon>
        <taxon>Pentapetalae</taxon>
        <taxon>asterids</taxon>
        <taxon>lamiids</taxon>
        <taxon>Solanales</taxon>
        <taxon>Solanaceae</taxon>
        <taxon>Solanoideae</taxon>
        <taxon>Capsiceae</taxon>
        <taxon>Capsicum</taxon>
    </lineage>
</organism>
<dbReference type="OrthoDB" id="1295718at2759"/>
<evidence type="ECO:0000256" key="2">
    <source>
        <dbReference type="ARBA" id="ARBA00022448"/>
    </source>
</evidence>
<feature type="transmembrane region" description="Helical" evidence="7">
    <location>
        <begin position="201"/>
        <end position="222"/>
    </location>
</feature>
<keyword evidence="2" id="KW-0813">Transport</keyword>
<evidence type="ECO:0000313" key="10">
    <source>
        <dbReference type="Proteomes" id="UP000224567"/>
    </source>
</evidence>
<reference evidence="10" key="2">
    <citation type="journal article" date="2017" name="J. Anim. Genet.">
        <title>Multiple reference genome sequences of hot pepper reveal the massive evolution of plant disease resistance genes by retroduplication.</title>
        <authorList>
            <person name="Kim S."/>
            <person name="Park J."/>
            <person name="Yeom S.-I."/>
            <person name="Kim Y.-M."/>
            <person name="Seo E."/>
            <person name="Kim K.-T."/>
            <person name="Kim M.-S."/>
            <person name="Lee J.M."/>
            <person name="Cheong K."/>
            <person name="Shin H.-S."/>
            <person name="Kim S.-B."/>
            <person name="Han K."/>
            <person name="Lee J."/>
            <person name="Park M."/>
            <person name="Lee H.-A."/>
            <person name="Lee H.-Y."/>
            <person name="Lee Y."/>
            <person name="Oh S."/>
            <person name="Lee J.H."/>
            <person name="Choi E."/>
            <person name="Choi E."/>
            <person name="Lee S.E."/>
            <person name="Jeon J."/>
            <person name="Kim H."/>
            <person name="Choi G."/>
            <person name="Song H."/>
            <person name="Lee J."/>
            <person name="Lee S.-C."/>
            <person name="Kwon J.-K."/>
            <person name="Lee H.-Y."/>
            <person name="Koo N."/>
            <person name="Hong Y."/>
            <person name="Kim R.W."/>
            <person name="Kang W.-H."/>
            <person name="Huh J.H."/>
            <person name="Kang B.-C."/>
            <person name="Yang T.-J."/>
            <person name="Lee Y.-H."/>
            <person name="Bennetzen J.L."/>
            <person name="Choi D."/>
        </authorList>
    </citation>
    <scope>NUCLEOTIDE SEQUENCE [LARGE SCALE GENOMIC DNA]</scope>
    <source>
        <strain evidence="10">cv. PBC81</strain>
    </source>
</reference>
<keyword evidence="3 7" id="KW-0812">Transmembrane</keyword>
<name>A0A2G2XQ39_CAPBA</name>
<evidence type="ECO:0000256" key="6">
    <source>
        <dbReference type="ARBA" id="ARBA00023136"/>
    </source>
</evidence>
<keyword evidence="5 7" id="KW-1133">Transmembrane helix</keyword>
<evidence type="ECO:0000256" key="7">
    <source>
        <dbReference type="SAM" id="Phobius"/>
    </source>
</evidence>
<keyword evidence="10" id="KW-1185">Reference proteome</keyword>
<dbReference type="GO" id="GO:0006865">
    <property type="term" value="P:amino acid transport"/>
    <property type="evidence" value="ECO:0007669"/>
    <property type="project" value="UniProtKB-KW"/>
</dbReference>
<keyword evidence="6 7" id="KW-0472">Membrane</keyword>
<dbReference type="Gene3D" id="3.90.70.10">
    <property type="entry name" value="Cysteine proteinases"/>
    <property type="match status" value="1"/>
</dbReference>
<gene>
    <name evidence="9" type="ORF">CQW23_01922</name>
</gene>
<comment type="subcellular location">
    <subcellularLocation>
        <location evidence="1">Membrane</location>
    </subcellularLocation>
</comment>
<dbReference type="SUPFAM" id="SSF54001">
    <property type="entry name" value="Cysteine proteinases"/>
    <property type="match status" value="2"/>
</dbReference>
<feature type="transmembrane region" description="Helical" evidence="7">
    <location>
        <begin position="261"/>
        <end position="281"/>
    </location>
</feature>
<feature type="domain" description="Amino acid transporter transmembrane" evidence="8">
    <location>
        <begin position="175"/>
        <end position="352"/>
    </location>
</feature>
<dbReference type="STRING" id="33114.A0A2G2XQ39"/>
<dbReference type="GO" id="GO:0006508">
    <property type="term" value="P:proteolysis"/>
    <property type="evidence" value="ECO:0007669"/>
    <property type="project" value="InterPro"/>
</dbReference>
<reference evidence="9 10" key="1">
    <citation type="journal article" date="2017" name="Genome Biol.">
        <title>New reference genome sequences of hot pepper reveal the massive evolution of plant disease-resistance genes by retroduplication.</title>
        <authorList>
            <person name="Kim S."/>
            <person name="Park J."/>
            <person name="Yeom S.I."/>
            <person name="Kim Y.M."/>
            <person name="Seo E."/>
            <person name="Kim K.T."/>
            <person name="Kim M.S."/>
            <person name="Lee J.M."/>
            <person name="Cheong K."/>
            <person name="Shin H.S."/>
            <person name="Kim S.B."/>
            <person name="Han K."/>
            <person name="Lee J."/>
            <person name="Park M."/>
            <person name="Lee H.A."/>
            <person name="Lee H.Y."/>
            <person name="Lee Y."/>
            <person name="Oh S."/>
            <person name="Lee J.H."/>
            <person name="Choi E."/>
            <person name="Choi E."/>
            <person name="Lee S.E."/>
            <person name="Jeon J."/>
            <person name="Kim H."/>
            <person name="Choi G."/>
            <person name="Song H."/>
            <person name="Lee J."/>
            <person name="Lee S.C."/>
            <person name="Kwon J.K."/>
            <person name="Lee H.Y."/>
            <person name="Koo N."/>
            <person name="Hong Y."/>
            <person name="Kim R.W."/>
            <person name="Kang W.H."/>
            <person name="Huh J.H."/>
            <person name="Kang B.C."/>
            <person name="Yang T.J."/>
            <person name="Lee Y.H."/>
            <person name="Bennetzen J.L."/>
            <person name="Choi D."/>
        </authorList>
    </citation>
    <scope>NUCLEOTIDE SEQUENCE [LARGE SCALE GENOMIC DNA]</scope>
    <source>
        <strain evidence="10">cv. PBC81</strain>
    </source>
</reference>
<sequence>MFVADRDYEGGYLEMEIEYPPNSKPDVRIESCVEIKVYSVVGVSCKDRTKLMFDISCVPRIELAYFLKLRESYEKIGYQSQLLAGEKAKNVFYIRDASGKPVEMKTIEILHEEIGQTMMLNVKKDPTSAKGVVGKIFSAIAATEGITKLSTGKLISLSEQELVDCDRTRDDQGCEASAHIITAVFGSGVLSLAWATAQFGWVAGPTVLLLFSFVTYCTSSLLSDCYRTRDQVIETRNYTYMDVVRANLGGVKVKICGMMQYVNLVGVVIGCSIASSITMVAVKRSNCFYKHGHHVACNVSSTQYMIMFGVVEIILSQIPDFDQISRLSIVAAVMSFTYSTIGLGLGVAQVVETGKIQV</sequence>
<proteinExistence type="predicted"/>
<feature type="transmembrane region" description="Helical" evidence="7">
    <location>
        <begin position="327"/>
        <end position="351"/>
    </location>
</feature>
<dbReference type="Proteomes" id="UP000224567">
    <property type="component" value="Unassembled WGS sequence"/>
</dbReference>
<evidence type="ECO:0000259" key="8">
    <source>
        <dbReference type="Pfam" id="PF01490"/>
    </source>
</evidence>
<evidence type="ECO:0000256" key="4">
    <source>
        <dbReference type="ARBA" id="ARBA00022970"/>
    </source>
</evidence>
<protein>
    <submittedName>
        <fullName evidence="9">Amino acid permease 3</fullName>
    </submittedName>
</protein>
<evidence type="ECO:0000256" key="5">
    <source>
        <dbReference type="ARBA" id="ARBA00022989"/>
    </source>
</evidence>
<dbReference type="Pfam" id="PF01490">
    <property type="entry name" value="Aa_trans"/>
    <property type="match status" value="1"/>
</dbReference>
<feature type="transmembrane region" description="Helical" evidence="7">
    <location>
        <begin position="176"/>
        <end position="195"/>
    </location>
</feature>
<dbReference type="GO" id="GO:0008234">
    <property type="term" value="F:cysteine-type peptidase activity"/>
    <property type="evidence" value="ECO:0007669"/>
    <property type="project" value="InterPro"/>
</dbReference>